<feature type="repeat" description="Solcar" evidence="7">
    <location>
        <begin position="1"/>
        <end position="74"/>
    </location>
</feature>
<evidence type="ECO:0000256" key="7">
    <source>
        <dbReference type="PROSITE-ProRule" id="PRU00282"/>
    </source>
</evidence>
<evidence type="ECO:0000313" key="11">
    <source>
        <dbReference type="WBParaSite" id="sdigi.contig474.g8543.t1"/>
    </source>
</evidence>
<evidence type="ECO:0000256" key="9">
    <source>
        <dbReference type="SAM" id="Phobius"/>
    </source>
</evidence>
<dbReference type="WBParaSite" id="sdigi.contig474.g8543.t1">
    <property type="protein sequence ID" value="sdigi.contig474.g8543.t1"/>
    <property type="gene ID" value="sdigi.contig474.g8543"/>
</dbReference>
<dbReference type="PRINTS" id="PR00926">
    <property type="entry name" value="MITOCARRIER"/>
</dbReference>
<feature type="repeat" description="Solcar" evidence="7">
    <location>
        <begin position="175"/>
        <end position="261"/>
    </location>
</feature>
<evidence type="ECO:0000256" key="1">
    <source>
        <dbReference type="ARBA" id="ARBA00004141"/>
    </source>
</evidence>
<feature type="repeat" description="Solcar" evidence="7">
    <location>
        <begin position="88"/>
        <end position="166"/>
    </location>
</feature>
<evidence type="ECO:0000256" key="3">
    <source>
        <dbReference type="ARBA" id="ARBA00022448"/>
    </source>
</evidence>
<dbReference type="PANTHER" id="PTHR24089">
    <property type="entry name" value="SOLUTE CARRIER FAMILY 25"/>
    <property type="match status" value="1"/>
</dbReference>
<dbReference type="InterPro" id="IPR018108">
    <property type="entry name" value="MCP_transmembrane"/>
</dbReference>
<sequence length="270" mass="31161">MLAKSVVAPLERAKINFQVSSTKHYSLFEAMKFLKFSYRKNGLTSLWRGNSATLLRVVPYAAIQFASHEHYKILLRVDYDRQLLYLKCTPVRRLLAGSLAGVTATVIVYPLDTAKARLASSKYTDYSSLRTVFIKMSFYYGIMPSLVGIMVYSGGSFYTFGTLKLFHRERWDGTISPYHRLFYGAISGAIGQFLSYPIDIVRRRMQTCCVPSDRNTLHVLYDIYRKEGIWNEWDELPRAEMPTATSFHSTLLNIKHQQVDFRKISLFRDP</sequence>
<proteinExistence type="inferred from homology"/>
<organism evidence="10 11">
    <name type="scientific">Setaria digitata</name>
    <dbReference type="NCBI Taxonomy" id="48799"/>
    <lineage>
        <taxon>Eukaryota</taxon>
        <taxon>Metazoa</taxon>
        <taxon>Ecdysozoa</taxon>
        <taxon>Nematoda</taxon>
        <taxon>Chromadorea</taxon>
        <taxon>Rhabditida</taxon>
        <taxon>Spirurina</taxon>
        <taxon>Spiruromorpha</taxon>
        <taxon>Filarioidea</taxon>
        <taxon>Setariidae</taxon>
        <taxon>Setaria</taxon>
    </lineage>
</organism>
<keyword evidence="3 8" id="KW-0813">Transport</keyword>
<comment type="similarity">
    <text evidence="2 8">Belongs to the mitochondrial carrier (TC 2.A.29) family.</text>
</comment>
<dbReference type="PROSITE" id="PS50920">
    <property type="entry name" value="SOLCAR"/>
    <property type="match status" value="3"/>
</dbReference>
<dbReference type="SUPFAM" id="SSF103506">
    <property type="entry name" value="Mitochondrial carrier"/>
    <property type="match status" value="1"/>
</dbReference>
<feature type="transmembrane region" description="Helical" evidence="9">
    <location>
        <begin position="138"/>
        <end position="160"/>
    </location>
</feature>
<evidence type="ECO:0000256" key="5">
    <source>
        <dbReference type="ARBA" id="ARBA00022737"/>
    </source>
</evidence>
<evidence type="ECO:0000256" key="4">
    <source>
        <dbReference type="ARBA" id="ARBA00022692"/>
    </source>
</evidence>
<reference evidence="11" key="1">
    <citation type="submission" date="2022-11" db="UniProtKB">
        <authorList>
            <consortium name="WormBaseParasite"/>
        </authorList>
    </citation>
    <scope>IDENTIFICATION</scope>
</reference>
<dbReference type="GO" id="GO:0016020">
    <property type="term" value="C:membrane"/>
    <property type="evidence" value="ECO:0007669"/>
    <property type="project" value="UniProtKB-SubCell"/>
</dbReference>
<keyword evidence="6 7" id="KW-0472">Membrane</keyword>
<keyword evidence="9" id="KW-1133">Transmembrane helix</keyword>
<evidence type="ECO:0000256" key="2">
    <source>
        <dbReference type="ARBA" id="ARBA00006375"/>
    </source>
</evidence>
<protein>
    <submittedName>
        <fullName evidence="11">Uncharacterized protein</fullName>
    </submittedName>
</protein>
<accession>A0A915PV37</accession>
<feature type="transmembrane region" description="Helical" evidence="9">
    <location>
        <begin position="181"/>
        <end position="198"/>
    </location>
</feature>
<dbReference type="Proteomes" id="UP000887581">
    <property type="component" value="Unplaced"/>
</dbReference>
<dbReference type="GO" id="GO:0055085">
    <property type="term" value="P:transmembrane transport"/>
    <property type="evidence" value="ECO:0007669"/>
    <property type="project" value="InterPro"/>
</dbReference>
<dbReference type="AlphaFoldDB" id="A0A915PV37"/>
<dbReference type="Pfam" id="PF00153">
    <property type="entry name" value="Mito_carr"/>
    <property type="match status" value="3"/>
</dbReference>
<keyword evidence="5" id="KW-0677">Repeat</keyword>
<keyword evidence="4 7" id="KW-0812">Transmembrane</keyword>
<evidence type="ECO:0000256" key="6">
    <source>
        <dbReference type="ARBA" id="ARBA00023136"/>
    </source>
</evidence>
<dbReference type="InterPro" id="IPR002067">
    <property type="entry name" value="MCP"/>
</dbReference>
<dbReference type="Gene3D" id="1.50.40.10">
    <property type="entry name" value="Mitochondrial carrier domain"/>
    <property type="match status" value="1"/>
</dbReference>
<dbReference type="InterPro" id="IPR023395">
    <property type="entry name" value="MCP_dom_sf"/>
</dbReference>
<keyword evidence="10" id="KW-1185">Reference proteome</keyword>
<feature type="transmembrane region" description="Helical" evidence="9">
    <location>
        <begin position="94"/>
        <end position="111"/>
    </location>
</feature>
<evidence type="ECO:0000313" key="10">
    <source>
        <dbReference type="Proteomes" id="UP000887581"/>
    </source>
</evidence>
<evidence type="ECO:0000256" key="8">
    <source>
        <dbReference type="RuleBase" id="RU000488"/>
    </source>
</evidence>
<comment type="subcellular location">
    <subcellularLocation>
        <location evidence="1">Membrane</location>
        <topology evidence="1">Multi-pass membrane protein</topology>
    </subcellularLocation>
</comment>
<name>A0A915PV37_9BILA</name>